<evidence type="ECO:0000256" key="1">
    <source>
        <dbReference type="SAM" id="SignalP"/>
    </source>
</evidence>
<feature type="chain" id="PRO_5047270295" description="AAA+ family ATPase" evidence="1">
    <location>
        <begin position="22"/>
        <end position="98"/>
    </location>
</feature>
<keyword evidence="1" id="KW-0732">Signal</keyword>
<accession>A0ABX7B693</accession>
<evidence type="ECO:0000313" key="3">
    <source>
        <dbReference type="Proteomes" id="UP000595197"/>
    </source>
</evidence>
<protein>
    <recommendedName>
        <fullName evidence="4">AAA+ family ATPase</fullName>
    </recommendedName>
</protein>
<dbReference type="Proteomes" id="UP000595197">
    <property type="component" value="Chromosome"/>
</dbReference>
<reference evidence="2" key="1">
    <citation type="submission" date="2021-02" db="EMBL/GenBank/DDBJ databases">
        <title>Skermanella TT6 skin isolate.</title>
        <authorList>
            <person name="Lee K."/>
            <person name="Ganzorig M."/>
        </authorList>
    </citation>
    <scope>NUCLEOTIDE SEQUENCE</scope>
    <source>
        <strain evidence="2">TT6</strain>
    </source>
</reference>
<evidence type="ECO:0008006" key="4">
    <source>
        <dbReference type="Google" id="ProtNLM"/>
    </source>
</evidence>
<sequence length="98" mass="10465">MRLSISMLCVSAMLAAAPVVAEPAAPPQREPSGTDLAREGLNKLMLGLQQLVEELPRYGLPEITENGDIIIRRIDPGRAKEAPRIPADPGDPADGIEL</sequence>
<keyword evidence="3" id="KW-1185">Reference proteome</keyword>
<dbReference type="EMBL" id="CP067420">
    <property type="protein sequence ID" value="QQP88006.1"/>
    <property type="molecule type" value="Genomic_DNA"/>
</dbReference>
<name>A0ABX7B693_9PROT</name>
<proteinExistence type="predicted"/>
<gene>
    <name evidence="2" type="ORF">IGS68_18285</name>
</gene>
<organism evidence="2 3">
    <name type="scientific">Skermanella cutis</name>
    <dbReference type="NCBI Taxonomy" id="2775420"/>
    <lineage>
        <taxon>Bacteria</taxon>
        <taxon>Pseudomonadati</taxon>
        <taxon>Pseudomonadota</taxon>
        <taxon>Alphaproteobacteria</taxon>
        <taxon>Rhodospirillales</taxon>
        <taxon>Azospirillaceae</taxon>
        <taxon>Skermanella</taxon>
    </lineage>
</organism>
<evidence type="ECO:0000313" key="2">
    <source>
        <dbReference type="EMBL" id="QQP88006.1"/>
    </source>
</evidence>
<dbReference type="RefSeq" id="WP_201072349.1">
    <property type="nucleotide sequence ID" value="NZ_CP067420.1"/>
</dbReference>
<feature type="signal peptide" evidence="1">
    <location>
        <begin position="1"/>
        <end position="21"/>
    </location>
</feature>